<dbReference type="STRING" id="1093900.A0A507APK2"/>
<evidence type="ECO:0000313" key="5">
    <source>
        <dbReference type="Proteomes" id="UP000319257"/>
    </source>
</evidence>
<comment type="caution">
    <text evidence="4">The sequence shown here is derived from an EMBL/GenBank/DDBJ whole genome shotgun (WGS) entry which is preliminary data.</text>
</comment>
<sequence>MAEGSQQAVIDSDLDRIPLPEYEEEDSYLPSKDDASLDFYEACADGDVDELASYIEEEHPDPRDLQYGLEHAAFAGNLATIRYLLERGVRLHRNAFHRKLSVTETTGGPKSQTIFHQAVPRVIQILELYLEFGWHPNQHWTDAASGTRDVFILECGSVLMEKALVEWLLDHGADPTTHTPIPIVDLAAMCHQVEVLDLLLSRGACVTEARPLQRLAILMGGRVGGGTVPPGPDPFGRFKTAEWCLDHGFDIHAVANVKDRCGIPIGMAEVPATALGLACAMLDFEYAEWLFDHGADPDTAKEIGPKLFGVFSNKANDQYIEFVRNLCTKRDSKQLDESSADDMSQQQ</sequence>
<evidence type="ECO:0000256" key="2">
    <source>
        <dbReference type="ARBA" id="ARBA00023043"/>
    </source>
</evidence>
<dbReference type="OrthoDB" id="194358at2759"/>
<dbReference type="InterPro" id="IPR036770">
    <property type="entry name" value="Ankyrin_rpt-contain_sf"/>
</dbReference>
<dbReference type="SUPFAM" id="SSF48403">
    <property type="entry name" value="Ankyrin repeat"/>
    <property type="match status" value="1"/>
</dbReference>
<dbReference type="Gene3D" id="1.25.40.20">
    <property type="entry name" value="Ankyrin repeat-containing domain"/>
    <property type="match status" value="1"/>
</dbReference>
<dbReference type="EMBL" id="SKBQ01000003">
    <property type="protein sequence ID" value="TPX12775.1"/>
    <property type="molecule type" value="Genomic_DNA"/>
</dbReference>
<accession>A0A507APK2</accession>
<dbReference type="PANTHER" id="PTHR24189">
    <property type="entry name" value="MYOTROPHIN"/>
    <property type="match status" value="1"/>
</dbReference>
<keyword evidence="1" id="KW-0677">Repeat</keyword>
<proteinExistence type="predicted"/>
<evidence type="ECO:0008006" key="6">
    <source>
        <dbReference type="Google" id="ProtNLM"/>
    </source>
</evidence>
<dbReference type="PANTHER" id="PTHR24189:SF50">
    <property type="entry name" value="ANKYRIN REPEAT AND SOCS BOX PROTEIN 2"/>
    <property type="match status" value="1"/>
</dbReference>
<protein>
    <recommendedName>
        <fullName evidence="6">Ankyrin repeat protein</fullName>
    </recommendedName>
</protein>
<evidence type="ECO:0000313" key="4">
    <source>
        <dbReference type="EMBL" id="TPX12775.1"/>
    </source>
</evidence>
<evidence type="ECO:0000256" key="1">
    <source>
        <dbReference type="ARBA" id="ARBA00022737"/>
    </source>
</evidence>
<dbReference type="InterPro" id="IPR050745">
    <property type="entry name" value="Multifunctional_regulatory"/>
</dbReference>
<evidence type="ECO:0000256" key="3">
    <source>
        <dbReference type="SAM" id="MobiDB-lite"/>
    </source>
</evidence>
<organism evidence="4 5">
    <name type="scientific">Thyridium curvatum</name>
    <dbReference type="NCBI Taxonomy" id="1093900"/>
    <lineage>
        <taxon>Eukaryota</taxon>
        <taxon>Fungi</taxon>
        <taxon>Dikarya</taxon>
        <taxon>Ascomycota</taxon>
        <taxon>Pezizomycotina</taxon>
        <taxon>Sordariomycetes</taxon>
        <taxon>Sordariomycetidae</taxon>
        <taxon>Thyridiales</taxon>
        <taxon>Thyridiaceae</taxon>
        <taxon>Thyridium</taxon>
    </lineage>
</organism>
<dbReference type="GeneID" id="41968399"/>
<reference evidence="4 5" key="1">
    <citation type="submission" date="2019-06" db="EMBL/GenBank/DDBJ databases">
        <title>Draft genome sequence of the filamentous fungus Phialemoniopsis curvata isolated from diesel fuel.</title>
        <authorList>
            <person name="Varaljay V.A."/>
            <person name="Lyon W.J."/>
            <person name="Crouch A.L."/>
            <person name="Drake C.E."/>
            <person name="Hollomon J.M."/>
            <person name="Nadeau L.J."/>
            <person name="Nunn H.S."/>
            <person name="Stevenson B.S."/>
            <person name="Bojanowski C.L."/>
            <person name="Crookes-Goodson W.J."/>
        </authorList>
    </citation>
    <scope>NUCLEOTIDE SEQUENCE [LARGE SCALE GENOMIC DNA]</scope>
    <source>
        <strain evidence="4 5">D216</strain>
    </source>
</reference>
<keyword evidence="5" id="KW-1185">Reference proteome</keyword>
<feature type="region of interest" description="Disordered" evidence="3">
    <location>
        <begin position="1"/>
        <end position="33"/>
    </location>
</feature>
<dbReference type="InParanoid" id="A0A507APK2"/>
<dbReference type="Proteomes" id="UP000319257">
    <property type="component" value="Unassembled WGS sequence"/>
</dbReference>
<gene>
    <name evidence="4" type="ORF">E0L32_000952</name>
</gene>
<dbReference type="AlphaFoldDB" id="A0A507APK2"/>
<dbReference type="RefSeq" id="XP_030994486.1">
    <property type="nucleotide sequence ID" value="XM_031144510.1"/>
</dbReference>
<name>A0A507APK2_9PEZI</name>
<keyword evidence="2" id="KW-0040">ANK repeat</keyword>